<accession>A0A7L8A6A3</accession>
<dbReference type="RefSeq" id="WP_086956996.1">
    <property type="nucleotide sequence ID" value="NZ_AP018045.1"/>
</dbReference>
<sequence>MESPPQLHAYINNYPNHQQFLLQKKADWPHEAGIFYVRFPNHESGFILSITLKILPTIIGDGINSIQQLIEQDPQAQRW</sequence>
<reference evidence="1 2" key="1">
    <citation type="submission" date="2020-09" db="EMBL/GenBank/DDBJ databases">
        <title>Complete, closed and curated genome sequences of Photobacterium damselae subsp. piscicida isolates from Australia indicate localised evolution and additional plasmid-borne pathogenicity mechanisms.</title>
        <authorList>
            <person name="Baseggio L."/>
            <person name="Silayeva O."/>
            <person name="Buller N."/>
            <person name="Landos M."/>
            <person name="Engelstaedter J."/>
            <person name="Barnes A.C."/>
        </authorList>
    </citation>
    <scope>NUCLEOTIDE SEQUENCE [LARGE SCALE GENOMIC DNA]</scope>
    <source>
        <strain evidence="1 2">AS-16-0540-1</strain>
    </source>
</reference>
<name>A0A7L8A6A3_PHODP</name>
<dbReference type="Proteomes" id="UP000516656">
    <property type="component" value="Chromosome 1"/>
</dbReference>
<protein>
    <submittedName>
        <fullName evidence="1">Uncharacterized protein</fullName>
    </submittedName>
</protein>
<evidence type="ECO:0000313" key="2">
    <source>
        <dbReference type="Proteomes" id="UP000516656"/>
    </source>
</evidence>
<proteinExistence type="predicted"/>
<dbReference type="EMBL" id="CP061854">
    <property type="protein sequence ID" value="QOD57451.1"/>
    <property type="molecule type" value="Genomic_DNA"/>
</dbReference>
<organism evidence="1 2">
    <name type="scientific">Photobacterium damsela subsp. piscicida</name>
    <name type="common">Pasteurella piscicida</name>
    <dbReference type="NCBI Taxonomy" id="38294"/>
    <lineage>
        <taxon>Bacteria</taxon>
        <taxon>Pseudomonadati</taxon>
        <taxon>Pseudomonadota</taxon>
        <taxon>Gammaproteobacteria</taxon>
        <taxon>Vibrionales</taxon>
        <taxon>Vibrionaceae</taxon>
        <taxon>Photobacterium</taxon>
    </lineage>
</organism>
<gene>
    <name evidence="1" type="ORF">IC627_05770</name>
</gene>
<dbReference type="AlphaFoldDB" id="A0A7L8A6A3"/>
<evidence type="ECO:0000313" key="1">
    <source>
        <dbReference type="EMBL" id="QOD57451.1"/>
    </source>
</evidence>